<comment type="caution">
    <text evidence="2">The sequence shown here is derived from an EMBL/GenBank/DDBJ whole genome shotgun (WGS) entry which is preliminary data.</text>
</comment>
<feature type="transmembrane region" description="Helical" evidence="1">
    <location>
        <begin position="6"/>
        <end position="27"/>
    </location>
</feature>
<gene>
    <name evidence="2" type="ORF">BV898_07131</name>
</gene>
<dbReference type="PROSITE" id="PS51257">
    <property type="entry name" value="PROKAR_LIPOPROTEIN"/>
    <property type="match status" value="1"/>
</dbReference>
<accession>A0A1W0WUJ2</accession>
<protein>
    <submittedName>
        <fullName evidence="2">Uncharacterized protein</fullName>
    </submittedName>
</protein>
<evidence type="ECO:0000313" key="2">
    <source>
        <dbReference type="EMBL" id="OQV18878.1"/>
    </source>
</evidence>
<dbReference type="EMBL" id="MTYJ01000045">
    <property type="protein sequence ID" value="OQV18878.1"/>
    <property type="molecule type" value="Genomic_DNA"/>
</dbReference>
<evidence type="ECO:0000256" key="1">
    <source>
        <dbReference type="SAM" id="Phobius"/>
    </source>
</evidence>
<reference evidence="3" key="1">
    <citation type="submission" date="2017-01" db="EMBL/GenBank/DDBJ databases">
        <title>Comparative genomics of anhydrobiosis in the tardigrade Hypsibius dujardini.</title>
        <authorList>
            <person name="Yoshida Y."/>
            <person name="Koutsovoulos G."/>
            <person name="Laetsch D."/>
            <person name="Stevens L."/>
            <person name="Kumar S."/>
            <person name="Horikawa D."/>
            <person name="Ishino K."/>
            <person name="Komine S."/>
            <person name="Tomita M."/>
            <person name="Blaxter M."/>
            <person name="Arakawa K."/>
        </authorList>
    </citation>
    <scope>NUCLEOTIDE SEQUENCE [LARGE SCALE GENOMIC DNA]</scope>
    <source>
        <strain evidence="3">Z151</strain>
    </source>
</reference>
<name>A0A1W0WUJ2_HYPEX</name>
<keyword evidence="1" id="KW-0812">Transmembrane</keyword>
<keyword evidence="1" id="KW-0472">Membrane</keyword>
<sequence>MSSRIVFSVAMVIMAFCVILGSCSRYLPTKRSPSPPTLQDYDQDLYSHGGADSTFNLPGADFDPVYSISGRPKLSDVVTVPVLRRPRNQPEAYYSRW</sequence>
<dbReference type="AlphaFoldDB" id="A0A1W0WUJ2"/>
<proteinExistence type="predicted"/>
<evidence type="ECO:0000313" key="3">
    <source>
        <dbReference type="Proteomes" id="UP000192578"/>
    </source>
</evidence>
<organism evidence="2 3">
    <name type="scientific">Hypsibius exemplaris</name>
    <name type="common">Freshwater tardigrade</name>
    <dbReference type="NCBI Taxonomy" id="2072580"/>
    <lineage>
        <taxon>Eukaryota</taxon>
        <taxon>Metazoa</taxon>
        <taxon>Ecdysozoa</taxon>
        <taxon>Tardigrada</taxon>
        <taxon>Eutardigrada</taxon>
        <taxon>Parachela</taxon>
        <taxon>Hypsibioidea</taxon>
        <taxon>Hypsibiidae</taxon>
        <taxon>Hypsibius</taxon>
    </lineage>
</organism>
<dbReference type="Proteomes" id="UP000192578">
    <property type="component" value="Unassembled WGS sequence"/>
</dbReference>
<keyword evidence="1" id="KW-1133">Transmembrane helix</keyword>
<keyword evidence="3" id="KW-1185">Reference proteome</keyword>